<reference evidence="3 4" key="1">
    <citation type="submission" date="2024-09" db="EMBL/GenBank/DDBJ databases">
        <title>Chromosome-scale assembly of Riccia fluitans.</title>
        <authorList>
            <person name="Paukszto L."/>
            <person name="Sawicki J."/>
            <person name="Karawczyk K."/>
            <person name="Piernik-Szablinska J."/>
            <person name="Szczecinska M."/>
            <person name="Mazdziarz M."/>
        </authorList>
    </citation>
    <scope>NUCLEOTIDE SEQUENCE [LARGE SCALE GENOMIC DNA]</scope>
    <source>
        <strain evidence="3">Rf_01</strain>
        <tissue evidence="3">Aerial parts of the thallus</tissue>
    </source>
</reference>
<comment type="caution">
    <text evidence="3">The sequence shown here is derived from an EMBL/GenBank/DDBJ whole genome shotgun (WGS) entry which is preliminary data.</text>
</comment>
<dbReference type="EMBL" id="JBHFFA010000007">
    <property type="protein sequence ID" value="KAL2611518.1"/>
    <property type="molecule type" value="Genomic_DNA"/>
</dbReference>
<dbReference type="Proteomes" id="UP001605036">
    <property type="component" value="Unassembled WGS sequence"/>
</dbReference>
<dbReference type="Gene3D" id="1.10.150.20">
    <property type="entry name" value="5' to 3' exonuclease, C-terminal subdomain"/>
    <property type="match status" value="1"/>
</dbReference>
<feature type="compositionally biased region" description="Basic and acidic residues" evidence="1">
    <location>
        <begin position="1"/>
        <end position="35"/>
    </location>
</feature>
<dbReference type="CDD" id="cd09898">
    <property type="entry name" value="H3TH_53EXO"/>
    <property type="match status" value="1"/>
</dbReference>
<dbReference type="PANTHER" id="PTHR42646">
    <property type="entry name" value="FLAP ENDONUCLEASE XNI"/>
    <property type="match status" value="1"/>
</dbReference>
<evidence type="ECO:0000259" key="2">
    <source>
        <dbReference type="Pfam" id="PF01367"/>
    </source>
</evidence>
<dbReference type="PANTHER" id="PTHR42646:SF4">
    <property type="entry name" value="5'-3' EXONUCLEASE FAMILY PROTEIN"/>
    <property type="match status" value="1"/>
</dbReference>
<protein>
    <recommendedName>
        <fullName evidence="2">5'-3' exonuclease domain-containing protein</fullName>
    </recommendedName>
</protein>
<evidence type="ECO:0000256" key="1">
    <source>
        <dbReference type="SAM" id="MobiDB-lite"/>
    </source>
</evidence>
<keyword evidence="4" id="KW-1185">Reference proteome</keyword>
<dbReference type="SUPFAM" id="SSF47807">
    <property type="entry name" value="5' to 3' exonuclease, C-terminal subdomain"/>
    <property type="match status" value="1"/>
</dbReference>
<dbReference type="AlphaFoldDB" id="A0ABD1XVH7"/>
<organism evidence="3 4">
    <name type="scientific">Riccia fluitans</name>
    <dbReference type="NCBI Taxonomy" id="41844"/>
    <lineage>
        <taxon>Eukaryota</taxon>
        <taxon>Viridiplantae</taxon>
        <taxon>Streptophyta</taxon>
        <taxon>Embryophyta</taxon>
        <taxon>Marchantiophyta</taxon>
        <taxon>Marchantiopsida</taxon>
        <taxon>Marchantiidae</taxon>
        <taxon>Marchantiales</taxon>
        <taxon>Ricciaceae</taxon>
        <taxon>Riccia</taxon>
    </lineage>
</organism>
<dbReference type="InterPro" id="IPR036279">
    <property type="entry name" value="5-3_exonuclease_C_sf"/>
</dbReference>
<dbReference type="Pfam" id="PF01367">
    <property type="entry name" value="5_3_exonuc"/>
    <property type="match status" value="1"/>
</dbReference>
<gene>
    <name evidence="3" type="ORF">R1flu_023210</name>
</gene>
<dbReference type="InterPro" id="IPR020045">
    <property type="entry name" value="DNA_polI_H3TH"/>
</dbReference>
<accession>A0ABD1XVH7</accession>
<evidence type="ECO:0000313" key="3">
    <source>
        <dbReference type="EMBL" id="KAL2611518.1"/>
    </source>
</evidence>
<feature type="domain" description="5'-3' exonuclease" evidence="2">
    <location>
        <begin position="68"/>
        <end position="152"/>
    </location>
</feature>
<dbReference type="InterPro" id="IPR038969">
    <property type="entry name" value="FEN"/>
</dbReference>
<sequence>METERQPKDNHEAAEGDWRARTLAGEKKKVSRQDGARANLPPAAGLSAGFERLRCRKNGSWNHSTGCLLGDSSDNVPGLPELAPGFGRKTALKLMKKHGSLENSLVAAKTRTVGRPYIQEALTQHADVLYRNLQVLKLRRDVDIILKDEWCRPRDRSNEAEAFQILENNLLRKTVS</sequence>
<proteinExistence type="predicted"/>
<feature type="region of interest" description="Disordered" evidence="1">
    <location>
        <begin position="1"/>
        <end position="40"/>
    </location>
</feature>
<evidence type="ECO:0000313" key="4">
    <source>
        <dbReference type="Proteomes" id="UP001605036"/>
    </source>
</evidence>
<name>A0ABD1XVH7_9MARC</name>